<dbReference type="EMBL" id="JAGPXD010000003">
    <property type="protein sequence ID" value="KAH7362293.1"/>
    <property type="molecule type" value="Genomic_DNA"/>
</dbReference>
<keyword evidence="3" id="KW-1185">Reference proteome</keyword>
<keyword evidence="1" id="KW-1133">Transmembrane helix</keyword>
<proteinExistence type="predicted"/>
<dbReference type="AlphaFoldDB" id="A0A8K0X4D1"/>
<accession>A0A8K0X4D1</accession>
<keyword evidence="1" id="KW-0472">Membrane</keyword>
<gene>
    <name evidence="2" type="ORF">B0T11DRAFT_280566</name>
</gene>
<organism evidence="2 3">
    <name type="scientific">Plectosphaerella cucumerina</name>
    <dbReference type="NCBI Taxonomy" id="40658"/>
    <lineage>
        <taxon>Eukaryota</taxon>
        <taxon>Fungi</taxon>
        <taxon>Dikarya</taxon>
        <taxon>Ascomycota</taxon>
        <taxon>Pezizomycotina</taxon>
        <taxon>Sordariomycetes</taxon>
        <taxon>Hypocreomycetidae</taxon>
        <taxon>Glomerellales</taxon>
        <taxon>Plectosphaerellaceae</taxon>
        <taxon>Plectosphaerella</taxon>
    </lineage>
</organism>
<reference evidence="2" key="1">
    <citation type="journal article" date="2021" name="Nat. Commun.">
        <title>Genetic determinants of endophytism in the Arabidopsis root mycobiome.</title>
        <authorList>
            <person name="Mesny F."/>
            <person name="Miyauchi S."/>
            <person name="Thiergart T."/>
            <person name="Pickel B."/>
            <person name="Atanasova L."/>
            <person name="Karlsson M."/>
            <person name="Huettel B."/>
            <person name="Barry K.W."/>
            <person name="Haridas S."/>
            <person name="Chen C."/>
            <person name="Bauer D."/>
            <person name="Andreopoulos W."/>
            <person name="Pangilinan J."/>
            <person name="LaButti K."/>
            <person name="Riley R."/>
            <person name="Lipzen A."/>
            <person name="Clum A."/>
            <person name="Drula E."/>
            <person name="Henrissat B."/>
            <person name="Kohler A."/>
            <person name="Grigoriev I.V."/>
            <person name="Martin F.M."/>
            <person name="Hacquard S."/>
        </authorList>
    </citation>
    <scope>NUCLEOTIDE SEQUENCE</scope>
    <source>
        <strain evidence="2">MPI-CAGE-AT-0016</strain>
    </source>
</reference>
<keyword evidence="1" id="KW-0812">Transmembrane</keyword>
<sequence length="192" mass="21897">MTTTRWFNIIQMDTLWFWHAYLFHAYLQHPATGETAPYWAVQLTGFLPVVVDTIVHLVYPDIGTPRDFLVDLFVGLVLILFYPVSLVPVPFGFFPQARRILSTIETDASFAPPLARQAIVLLLLAVTWCHRSSLFHRTPEPFQSWYLDSGLPRWEGAVFGIVHSLLVATIPQRVSPGLTRQAQAKRPFTLLH</sequence>
<comment type="caution">
    <text evidence="2">The sequence shown here is derived from an EMBL/GenBank/DDBJ whole genome shotgun (WGS) entry which is preliminary data.</text>
</comment>
<name>A0A8K0X4D1_9PEZI</name>
<evidence type="ECO:0000313" key="3">
    <source>
        <dbReference type="Proteomes" id="UP000813385"/>
    </source>
</evidence>
<protein>
    <submittedName>
        <fullName evidence="2">Uncharacterized protein</fullName>
    </submittedName>
</protein>
<evidence type="ECO:0000313" key="2">
    <source>
        <dbReference type="EMBL" id="KAH7362293.1"/>
    </source>
</evidence>
<feature type="transmembrane region" description="Helical" evidence="1">
    <location>
        <begin position="72"/>
        <end position="94"/>
    </location>
</feature>
<dbReference type="OrthoDB" id="10363549at2759"/>
<feature type="transmembrane region" description="Helical" evidence="1">
    <location>
        <begin position="6"/>
        <end position="27"/>
    </location>
</feature>
<dbReference type="Proteomes" id="UP000813385">
    <property type="component" value="Unassembled WGS sequence"/>
</dbReference>
<evidence type="ECO:0000256" key="1">
    <source>
        <dbReference type="SAM" id="Phobius"/>
    </source>
</evidence>
<feature type="transmembrane region" description="Helical" evidence="1">
    <location>
        <begin position="39"/>
        <end position="60"/>
    </location>
</feature>